<proteinExistence type="predicted"/>
<feature type="domain" description="Mycothiol-dependent maleylpyruvate isomerase metal-binding" evidence="1">
    <location>
        <begin position="20"/>
        <end position="158"/>
    </location>
</feature>
<dbReference type="RefSeq" id="WP_407032817.1">
    <property type="nucleotide sequence ID" value="NZ_JAQGEF010000031.1"/>
</dbReference>
<reference evidence="2 3" key="1">
    <citation type="submission" date="2022-12" db="EMBL/GenBank/DDBJ databases">
        <title>Chitinophagaceae gen. sp. nov., a new member of the family Chitinophagaceae, isolated from soil in a chemical factory.</title>
        <authorList>
            <person name="Ke Z."/>
        </authorList>
    </citation>
    <scope>NUCLEOTIDE SEQUENCE [LARGE SCALE GENOMIC DNA]</scope>
    <source>
        <strain evidence="2 3">LY-5</strain>
    </source>
</reference>
<accession>A0ABT4UNT8</accession>
<dbReference type="SUPFAM" id="SSF109854">
    <property type="entry name" value="DinB/YfiT-like putative metalloenzymes"/>
    <property type="match status" value="1"/>
</dbReference>
<evidence type="ECO:0000313" key="2">
    <source>
        <dbReference type="EMBL" id="MDA3616488.1"/>
    </source>
</evidence>
<keyword evidence="2" id="KW-0413">Isomerase</keyword>
<sequence>MTDQVKTNILSLFPVLDSMLTELLSTLTPEEWQAQTVAKRWKVKDVAAHLLDGNLRGLSISRDRFFGEKAENIHSYQDLVAFLNNLNLSWTNAARRLSPQVLIELLTITGKQYSEHLQTLNPFDNAIFSVAWAGQETSPNWFHIAREYTEKFLHQQQIRDAVNKPGIMTKELYYPFLDTLMYALPYTFKNIEAPDGTTVSLIVTTGIGGQWNIIKQTDTWELNREAIATPDAQVTIDPVTAWKLFSKSWSPELVMDKVSIEGNSSLAQQALNMIAVMA</sequence>
<dbReference type="Pfam" id="PF11716">
    <property type="entry name" value="MDMPI_N"/>
    <property type="match status" value="1"/>
</dbReference>
<gene>
    <name evidence="2" type="ORF">O3P16_16880</name>
</gene>
<evidence type="ECO:0000259" key="1">
    <source>
        <dbReference type="Pfam" id="PF11716"/>
    </source>
</evidence>
<dbReference type="EMBL" id="JAQGEF010000031">
    <property type="protein sequence ID" value="MDA3616488.1"/>
    <property type="molecule type" value="Genomic_DNA"/>
</dbReference>
<dbReference type="GO" id="GO:0016853">
    <property type="term" value="F:isomerase activity"/>
    <property type="evidence" value="ECO:0007669"/>
    <property type="project" value="UniProtKB-KW"/>
</dbReference>
<organism evidence="2 3">
    <name type="scientific">Polluticaenibacter yanchengensis</name>
    <dbReference type="NCBI Taxonomy" id="3014562"/>
    <lineage>
        <taxon>Bacteria</taxon>
        <taxon>Pseudomonadati</taxon>
        <taxon>Bacteroidota</taxon>
        <taxon>Chitinophagia</taxon>
        <taxon>Chitinophagales</taxon>
        <taxon>Chitinophagaceae</taxon>
        <taxon>Polluticaenibacter</taxon>
    </lineage>
</organism>
<evidence type="ECO:0000313" key="3">
    <source>
        <dbReference type="Proteomes" id="UP001210231"/>
    </source>
</evidence>
<keyword evidence="3" id="KW-1185">Reference proteome</keyword>
<name>A0ABT4UNT8_9BACT</name>
<dbReference type="Proteomes" id="UP001210231">
    <property type="component" value="Unassembled WGS sequence"/>
</dbReference>
<dbReference type="InterPro" id="IPR034660">
    <property type="entry name" value="DinB/YfiT-like"/>
</dbReference>
<comment type="caution">
    <text evidence="2">The sequence shown here is derived from an EMBL/GenBank/DDBJ whole genome shotgun (WGS) entry which is preliminary data.</text>
</comment>
<protein>
    <submittedName>
        <fullName evidence="2">Maleylpyruvate isomerase N-terminal domain-containing protein</fullName>
    </submittedName>
</protein>
<dbReference type="InterPro" id="IPR024344">
    <property type="entry name" value="MDMPI_metal-binding"/>
</dbReference>
<dbReference type="Gene3D" id="1.20.120.450">
    <property type="entry name" value="dinb family like domain"/>
    <property type="match status" value="1"/>
</dbReference>